<evidence type="ECO:0000313" key="2">
    <source>
        <dbReference type="Proteomes" id="UP000242687"/>
    </source>
</evidence>
<comment type="caution">
    <text evidence="1">The sequence shown here is derived from an EMBL/GenBank/DDBJ whole genome shotgun (WGS) entry which is preliminary data.</text>
</comment>
<gene>
    <name evidence="1" type="ORF">CLV57_1623</name>
</gene>
<accession>A0A2H9VUY8</accession>
<dbReference type="AlphaFoldDB" id="A0A2H9VUY8"/>
<sequence length="46" mass="5198">MGKMKIQLVILSDSEESYKPCCAVRLVSKAYKILRSAQDDSYSDNI</sequence>
<keyword evidence="2" id="KW-1185">Reference proteome</keyword>
<dbReference type="Proteomes" id="UP000242687">
    <property type="component" value="Unassembled WGS sequence"/>
</dbReference>
<proteinExistence type="predicted"/>
<dbReference type="EMBL" id="PGFJ01000001">
    <property type="protein sequence ID" value="PJJ84609.1"/>
    <property type="molecule type" value="Genomic_DNA"/>
</dbReference>
<protein>
    <submittedName>
        <fullName evidence="1">Uncharacterized protein</fullName>
    </submittedName>
</protein>
<organism evidence="1 2">
    <name type="scientific">Mucilaginibacter auburnensis</name>
    <dbReference type="NCBI Taxonomy" id="1457233"/>
    <lineage>
        <taxon>Bacteria</taxon>
        <taxon>Pseudomonadati</taxon>
        <taxon>Bacteroidota</taxon>
        <taxon>Sphingobacteriia</taxon>
        <taxon>Sphingobacteriales</taxon>
        <taxon>Sphingobacteriaceae</taxon>
        <taxon>Mucilaginibacter</taxon>
    </lineage>
</organism>
<evidence type="ECO:0000313" key="1">
    <source>
        <dbReference type="EMBL" id="PJJ84609.1"/>
    </source>
</evidence>
<name>A0A2H9VUY8_9SPHI</name>
<reference evidence="1 2" key="1">
    <citation type="submission" date="2017-11" db="EMBL/GenBank/DDBJ databases">
        <title>Genomic Encyclopedia of Archaeal and Bacterial Type Strains, Phase II (KMG-II): From Individual Species to Whole Genera.</title>
        <authorList>
            <person name="Goeker M."/>
        </authorList>
    </citation>
    <scope>NUCLEOTIDE SEQUENCE [LARGE SCALE GENOMIC DNA]</scope>
    <source>
        <strain evidence="1 2">DSM 28175</strain>
    </source>
</reference>